<comment type="similarity">
    <text evidence="2 7 8">Belongs to the GPI family.</text>
</comment>
<dbReference type="InterPro" id="IPR001672">
    <property type="entry name" value="G6P_Isomerase"/>
</dbReference>
<evidence type="ECO:0000256" key="7">
    <source>
        <dbReference type="HAMAP-Rule" id="MF_00473"/>
    </source>
</evidence>
<dbReference type="EMBL" id="JBHSHP010000061">
    <property type="protein sequence ID" value="MFC4756588.1"/>
    <property type="molecule type" value="Genomic_DNA"/>
</dbReference>
<feature type="active site" evidence="7">
    <location>
        <position position="383"/>
    </location>
</feature>
<dbReference type="InterPro" id="IPR018189">
    <property type="entry name" value="Phosphoglucose_isomerase_CS"/>
</dbReference>
<comment type="subcellular location">
    <subcellularLocation>
        <location evidence="7">Cytoplasm</location>
    </subcellularLocation>
</comment>
<dbReference type="CDD" id="cd05015">
    <property type="entry name" value="SIS_PGI_1"/>
    <property type="match status" value="1"/>
</dbReference>
<feature type="active site" description="Proton donor" evidence="7">
    <location>
        <position position="352"/>
    </location>
</feature>
<comment type="caution">
    <text evidence="9">The sequence shown here is derived from an EMBL/GenBank/DDBJ whole genome shotgun (WGS) entry which is preliminary data.</text>
</comment>
<keyword evidence="5 7" id="KW-0413">Isomerase</keyword>
<dbReference type="PROSITE" id="PS51463">
    <property type="entry name" value="P_GLUCOSE_ISOMERASE_3"/>
    <property type="match status" value="1"/>
</dbReference>
<dbReference type="Gene3D" id="1.10.1390.10">
    <property type="match status" value="1"/>
</dbReference>
<comment type="function">
    <text evidence="7">Catalyzes the reversible isomerization of glucose-6-phosphate to fructose-6-phosphate.</text>
</comment>
<evidence type="ECO:0000256" key="2">
    <source>
        <dbReference type="ARBA" id="ARBA00006604"/>
    </source>
</evidence>
<dbReference type="Pfam" id="PF00342">
    <property type="entry name" value="PGI"/>
    <property type="match status" value="1"/>
</dbReference>
<keyword evidence="3 7" id="KW-0312">Gluconeogenesis</keyword>
<dbReference type="Gene3D" id="3.40.50.10490">
    <property type="entry name" value="Glucose-6-phosphate isomerase like protein, domain 1"/>
    <property type="match status" value="2"/>
</dbReference>
<protein>
    <recommendedName>
        <fullName evidence="7">Glucose-6-phosphate isomerase</fullName>
        <shortName evidence="7">GPI</shortName>
        <ecNumber evidence="7">5.3.1.9</ecNumber>
    </recommendedName>
    <alternativeName>
        <fullName evidence="7">Phosphoglucose isomerase</fullName>
        <shortName evidence="7">PGI</shortName>
    </alternativeName>
    <alternativeName>
        <fullName evidence="7">Phosphohexose isomerase</fullName>
        <shortName evidence="7">PHI</shortName>
    </alternativeName>
</protein>
<proteinExistence type="inferred from homology"/>
<dbReference type="InterPro" id="IPR035482">
    <property type="entry name" value="SIS_PGI_2"/>
</dbReference>
<evidence type="ECO:0000313" key="10">
    <source>
        <dbReference type="Proteomes" id="UP001595836"/>
    </source>
</evidence>
<dbReference type="RefSeq" id="WP_344996804.1">
    <property type="nucleotide sequence ID" value="NZ_BAABCD010000057.1"/>
</dbReference>
<evidence type="ECO:0000256" key="1">
    <source>
        <dbReference type="ARBA" id="ARBA00004926"/>
    </source>
</evidence>
<dbReference type="InterPro" id="IPR035476">
    <property type="entry name" value="SIS_PGI_1"/>
</dbReference>
<dbReference type="PANTHER" id="PTHR11469">
    <property type="entry name" value="GLUCOSE-6-PHOSPHATE ISOMERASE"/>
    <property type="match status" value="1"/>
</dbReference>
<evidence type="ECO:0000256" key="3">
    <source>
        <dbReference type="ARBA" id="ARBA00022432"/>
    </source>
</evidence>
<dbReference type="HAMAP" id="MF_00473">
    <property type="entry name" value="G6P_isomerase"/>
    <property type="match status" value="1"/>
</dbReference>
<sequence>MPTSPQHGPSWKALADHQDDARSRSLTDLFAADPARGSDLTVAAASLYIDYSKHLITRETLSLLLALARERGVEARRDAMFAGARINTTEDRPVLHAALRLPADHELVVDGRNVTTDVHEVLGRMADITDRVRSGEWTGATGRPIRTVINIGIGGSDLGPAMATRALRHHCDGPQVRFVSNVDPADLTSVLADLDPASTLVVVVSKTFTTLETMTNAAAARAWITGALGADAVPRHFVAVSANTERAAEFGIPADNVFGFWDWVGGRYSVGSAVGLSLMFAIGSERFGEFLAGMRSIDEHFLAAPAHANAPILLGLLGVWYSSFYGADSRAVLPYSHDLARLPAYLQQLSMESNGKSVHTDGRPVAVGTGEIIWGEPGTNGQHAFHQLLHQGTRLTPVDFIGFAQPTDDLPSLGGQGTMHDVLLANMLAQSKVMAFGRSAADVARDGTPADLIGHKTMPGDQPSTTIVAPRLTPSTLGQIIALYEHQVFVQGVIWDINSFDQWGVELGKSSALEFGDALAGAASGTTGDSSSDGLVAALRRARTAA</sequence>
<evidence type="ECO:0000313" key="9">
    <source>
        <dbReference type="EMBL" id="MFC4756588.1"/>
    </source>
</evidence>
<keyword evidence="10" id="KW-1185">Reference proteome</keyword>
<gene>
    <name evidence="7 9" type="primary">pgi</name>
    <name evidence="9" type="ORF">ACFO7U_17615</name>
</gene>
<feature type="active site" evidence="7">
    <location>
        <position position="509"/>
    </location>
</feature>
<keyword evidence="7" id="KW-0963">Cytoplasm</keyword>
<dbReference type="SUPFAM" id="SSF53697">
    <property type="entry name" value="SIS domain"/>
    <property type="match status" value="1"/>
</dbReference>
<name>A0ABV9PXP1_9ACTN</name>
<dbReference type="PROSITE" id="PS00174">
    <property type="entry name" value="P_GLUCOSE_ISOMERASE_2"/>
    <property type="match status" value="1"/>
</dbReference>
<comment type="pathway">
    <text evidence="7">Carbohydrate biosynthesis; gluconeogenesis.</text>
</comment>
<dbReference type="PANTHER" id="PTHR11469:SF1">
    <property type="entry name" value="GLUCOSE-6-PHOSPHATE ISOMERASE"/>
    <property type="match status" value="1"/>
</dbReference>
<dbReference type="Proteomes" id="UP001595836">
    <property type="component" value="Unassembled WGS sequence"/>
</dbReference>
<keyword evidence="4 7" id="KW-0324">Glycolysis</keyword>
<dbReference type="InterPro" id="IPR023096">
    <property type="entry name" value="G6P_Isomerase_C"/>
</dbReference>
<organism evidence="9 10">
    <name type="scientific">Dietzia aurantiaca</name>
    <dbReference type="NCBI Taxonomy" id="983873"/>
    <lineage>
        <taxon>Bacteria</taxon>
        <taxon>Bacillati</taxon>
        <taxon>Actinomycetota</taxon>
        <taxon>Actinomycetes</taxon>
        <taxon>Mycobacteriales</taxon>
        <taxon>Dietziaceae</taxon>
        <taxon>Dietzia</taxon>
    </lineage>
</organism>
<evidence type="ECO:0000256" key="6">
    <source>
        <dbReference type="ARBA" id="ARBA00029321"/>
    </source>
</evidence>
<comment type="pathway">
    <text evidence="1 7 8">Carbohydrate degradation; glycolysis; D-glyceraldehyde 3-phosphate and glycerone phosphate from D-glucose: step 2/4.</text>
</comment>
<dbReference type="PRINTS" id="PR00662">
    <property type="entry name" value="G6PISOMERASE"/>
</dbReference>
<reference evidence="10" key="1">
    <citation type="journal article" date="2019" name="Int. J. Syst. Evol. Microbiol.">
        <title>The Global Catalogue of Microorganisms (GCM) 10K type strain sequencing project: providing services to taxonomists for standard genome sequencing and annotation.</title>
        <authorList>
            <consortium name="The Broad Institute Genomics Platform"/>
            <consortium name="The Broad Institute Genome Sequencing Center for Infectious Disease"/>
            <person name="Wu L."/>
            <person name="Ma J."/>
        </authorList>
    </citation>
    <scope>NUCLEOTIDE SEQUENCE [LARGE SCALE GENOMIC DNA]</scope>
    <source>
        <strain evidence="10">JCM 11882</strain>
    </source>
</reference>
<dbReference type="EC" id="5.3.1.9" evidence="7"/>
<dbReference type="NCBIfam" id="NF001211">
    <property type="entry name" value="PRK00179.1"/>
    <property type="match status" value="1"/>
</dbReference>
<evidence type="ECO:0000256" key="4">
    <source>
        <dbReference type="ARBA" id="ARBA00023152"/>
    </source>
</evidence>
<dbReference type="PROSITE" id="PS00765">
    <property type="entry name" value="P_GLUCOSE_ISOMERASE_1"/>
    <property type="match status" value="1"/>
</dbReference>
<comment type="catalytic activity">
    <reaction evidence="6 7 8">
        <text>alpha-D-glucose 6-phosphate = beta-D-fructose 6-phosphate</text>
        <dbReference type="Rhea" id="RHEA:11816"/>
        <dbReference type="ChEBI" id="CHEBI:57634"/>
        <dbReference type="ChEBI" id="CHEBI:58225"/>
        <dbReference type="EC" id="5.3.1.9"/>
    </reaction>
</comment>
<accession>A0ABV9PXP1</accession>
<evidence type="ECO:0000256" key="8">
    <source>
        <dbReference type="RuleBase" id="RU000612"/>
    </source>
</evidence>
<evidence type="ECO:0000256" key="5">
    <source>
        <dbReference type="ARBA" id="ARBA00023235"/>
    </source>
</evidence>
<dbReference type="CDD" id="cd05016">
    <property type="entry name" value="SIS_PGI_2"/>
    <property type="match status" value="1"/>
</dbReference>
<dbReference type="GO" id="GO:0004347">
    <property type="term" value="F:glucose-6-phosphate isomerase activity"/>
    <property type="evidence" value="ECO:0007669"/>
    <property type="project" value="UniProtKB-EC"/>
</dbReference>
<dbReference type="InterPro" id="IPR046348">
    <property type="entry name" value="SIS_dom_sf"/>
</dbReference>